<dbReference type="CDD" id="cd00104">
    <property type="entry name" value="KAZAL_FS"/>
    <property type="match status" value="3"/>
</dbReference>
<dbReference type="PANTHER" id="PTHR10913:SF45">
    <property type="entry name" value="FOLLISTATIN, ISOFORM A-RELATED"/>
    <property type="match status" value="1"/>
</dbReference>
<evidence type="ECO:0000256" key="3">
    <source>
        <dbReference type="ARBA" id="ARBA00023157"/>
    </source>
</evidence>
<keyword evidence="3" id="KW-1015">Disulfide bond</keyword>
<reference evidence="6" key="1">
    <citation type="journal article" date="2009" name="Dev. Comp. Immunol.">
        <title>A three-domain Kazal-type serine proteinase inhibitor exhibiting domain inhibitory and bacteriostatic activities from freshwater crayfish Procambarus clarkii.</title>
        <authorList>
            <person name="Li X.C."/>
            <person name="Wang X.W."/>
            <person name="Wang Z.H."/>
            <person name="Zhao X.F."/>
            <person name="Wang J.X."/>
        </authorList>
    </citation>
    <scope>NUCLEOTIDE SEQUENCE</scope>
</reference>
<name>D8VNJ7_PROCL</name>
<evidence type="ECO:0000256" key="1">
    <source>
        <dbReference type="ARBA" id="ARBA00022690"/>
    </source>
</evidence>
<feature type="domain" description="Kazal-like" evidence="5">
    <location>
        <begin position="70"/>
        <end position="107"/>
    </location>
</feature>
<dbReference type="InterPro" id="IPR002350">
    <property type="entry name" value="Kazal_dom"/>
</dbReference>
<dbReference type="Pfam" id="PF07648">
    <property type="entry name" value="Kazal_2"/>
    <property type="match status" value="1"/>
</dbReference>
<dbReference type="SMART" id="SM00280">
    <property type="entry name" value="KAZAL"/>
    <property type="match status" value="3"/>
</dbReference>
<dbReference type="PANTHER" id="PTHR10913">
    <property type="entry name" value="FOLLISTATIN-RELATED"/>
    <property type="match status" value="1"/>
</dbReference>
<keyword evidence="4" id="KW-0732">Signal</keyword>
<dbReference type="EMBL" id="GU062746">
    <property type="protein sequence ID" value="ADI96221.1"/>
    <property type="molecule type" value="mRNA"/>
</dbReference>
<dbReference type="InterPro" id="IPR050653">
    <property type="entry name" value="Prot_Inhib_GrowthFact_Antg"/>
</dbReference>
<dbReference type="Pfam" id="PF00050">
    <property type="entry name" value="Kazal_1"/>
    <property type="match status" value="2"/>
</dbReference>
<evidence type="ECO:0000256" key="4">
    <source>
        <dbReference type="SAM" id="SignalP"/>
    </source>
</evidence>
<dbReference type="SUPFAM" id="SSF100895">
    <property type="entry name" value="Kazal-type serine protease inhibitors"/>
    <property type="match status" value="3"/>
</dbReference>
<dbReference type="InterPro" id="IPR036058">
    <property type="entry name" value="Kazal_dom_sf"/>
</dbReference>
<feature type="domain" description="Kazal-like" evidence="5">
    <location>
        <begin position="11"/>
        <end position="69"/>
    </location>
</feature>
<sequence>MKSFALIAFLLVPLADCQRHECIKGCELNSKPVCGTNGQTYPSACILEIHSCLSPEKNLKVDYEGKCRGDNECPSACILQFDPVCGTDGKTYSNSCFLDIEACNNPELNLKIAKNGQCGDNECPIACTEQLDPVCGTDGKTYSNSCFLEIEACNNPELNLKIAKQGEC</sequence>
<keyword evidence="2" id="KW-0722">Serine protease inhibitor</keyword>
<evidence type="ECO:0000256" key="2">
    <source>
        <dbReference type="ARBA" id="ARBA00022900"/>
    </source>
</evidence>
<reference evidence="6" key="3">
    <citation type="journal article" date="2010" name="Fish Shellfish Immunol.">
        <title>Three Kazal-type serine proteinase inhibitors from the red swamp crayfish Procambarus clarkii and the characterization, function analysis of hcPcSPI2.</title>
        <authorList>
            <person name="Li X.C."/>
            <person name="Zhang R.R."/>
            <person name="Sun R.R."/>
            <person name="Lan J.F."/>
            <person name="Zhao X.F."/>
            <person name="Wang J.X."/>
        </authorList>
    </citation>
    <scope>NUCLEOTIDE SEQUENCE</scope>
</reference>
<protein>
    <submittedName>
        <fullName evidence="6">Kazal-type serine proteinase inhibitor 1</fullName>
    </submittedName>
</protein>
<dbReference type="GeneID" id="123772888"/>
<feature type="signal peptide" evidence="4">
    <location>
        <begin position="1"/>
        <end position="17"/>
    </location>
</feature>
<keyword evidence="1" id="KW-0646">Protease inhibitor</keyword>
<accession>D8VNJ7</accession>
<proteinExistence type="evidence at transcript level"/>
<dbReference type="OrthoDB" id="9972772at2759"/>
<reference evidence="6" key="2">
    <citation type="submission" date="2009-10" db="EMBL/GenBank/DDBJ databases">
        <authorList>
            <person name="Wang J.-X."/>
            <person name="Zhao X.-F."/>
            <person name="Li X.-C."/>
            <person name="Wang X.-W."/>
        </authorList>
    </citation>
    <scope>NUCLEOTIDE SEQUENCE</scope>
</reference>
<dbReference type="GO" id="GO:0030154">
    <property type="term" value="P:cell differentiation"/>
    <property type="evidence" value="ECO:0007669"/>
    <property type="project" value="TreeGrafter"/>
</dbReference>
<dbReference type="Gene3D" id="3.30.60.30">
    <property type="match status" value="3"/>
</dbReference>
<dbReference type="RefSeq" id="XP_045622219.2">
    <property type="nucleotide sequence ID" value="XM_045766263.2"/>
</dbReference>
<feature type="domain" description="Kazal-like" evidence="5">
    <location>
        <begin position="112"/>
        <end position="168"/>
    </location>
</feature>
<evidence type="ECO:0000313" key="6">
    <source>
        <dbReference type="EMBL" id="ADI96221.1"/>
    </source>
</evidence>
<evidence type="ECO:0000259" key="5">
    <source>
        <dbReference type="PROSITE" id="PS51465"/>
    </source>
</evidence>
<dbReference type="AlphaFoldDB" id="D8VNJ7"/>
<feature type="chain" id="PRO_5003124972" evidence="4">
    <location>
        <begin position="18"/>
        <end position="168"/>
    </location>
</feature>
<dbReference type="PROSITE" id="PS51465">
    <property type="entry name" value="KAZAL_2"/>
    <property type="match status" value="3"/>
</dbReference>
<dbReference type="GO" id="GO:0005576">
    <property type="term" value="C:extracellular region"/>
    <property type="evidence" value="ECO:0007669"/>
    <property type="project" value="TreeGrafter"/>
</dbReference>
<dbReference type="KEGG" id="pcla:123772888"/>
<organism evidence="6">
    <name type="scientific">Procambarus clarkii</name>
    <name type="common">Red swamp crayfish</name>
    <dbReference type="NCBI Taxonomy" id="6728"/>
    <lineage>
        <taxon>Eukaryota</taxon>
        <taxon>Metazoa</taxon>
        <taxon>Ecdysozoa</taxon>
        <taxon>Arthropoda</taxon>
        <taxon>Crustacea</taxon>
        <taxon>Multicrustacea</taxon>
        <taxon>Malacostraca</taxon>
        <taxon>Eumalacostraca</taxon>
        <taxon>Eucarida</taxon>
        <taxon>Decapoda</taxon>
        <taxon>Pleocyemata</taxon>
        <taxon>Astacidea</taxon>
        <taxon>Astacoidea</taxon>
        <taxon>Cambaridae</taxon>
        <taxon>Procambarus</taxon>
    </lineage>
</organism>